<proteinExistence type="inferred from homology"/>
<dbReference type="EMBL" id="CP015641">
    <property type="protein sequence ID" value="ANF25947.1"/>
    <property type="molecule type" value="Genomic_DNA"/>
</dbReference>
<protein>
    <submittedName>
        <fullName evidence="2">Transposase</fullName>
    </submittedName>
</protein>
<dbReference type="GO" id="GO:0004803">
    <property type="term" value="F:transposase activity"/>
    <property type="evidence" value="ECO:0007669"/>
    <property type="project" value="InterPro"/>
</dbReference>
<dbReference type="PATRIC" id="fig|316.104.peg.1210"/>
<dbReference type="Proteomes" id="UP000077787">
    <property type="component" value="Chromosome"/>
</dbReference>
<name>A0A0M2RNA1_STUST</name>
<dbReference type="InterPro" id="IPR002514">
    <property type="entry name" value="Transposase_8"/>
</dbReference>
<dbReference type="InterPro" id="IPR051839">
    <property type="entry name" value="RD_transcriptional_regulator"/>
</dbReference>
<dbReference type="InterPro" id="IPR009057">
    <property type="entry name" value="Homeodomain-like_sf"/>
</dbReference>
<dbReference type="SUPFAM" id="SSF46689">
    <property type="entry name" value="Homeodomain-like"/>
    <property type="match status" value="1"/>
</dbReference>
<evidence type="ECO:0000313" key="2">
    <source>
        <dbReference type="EMBL" id="ANF25947.1"/>
    </source>
</evidence>
<dbReference type="Pfam" id="PF01527">
    <property type="entry name" value="HTH_Tnp_1"/>
    <property type="match status" value="1"/>
</dbReference>
<dbReference type="GO" id="GO:0003677">
    <property type="term" value="F:DNA binding"/>
    <property type="evidence" value="ECO:0007669"/>
    <property type="project" value="InterPro"/>
</dbReference>
<organism evidence="2 3">
    <name type="scientific">Stutzerimonas stutzeri</name>
    <name type="common">Pseudomonas stutzeri</name>
    <dbReference type="NCBI Taxonomy" id="316"/>
    <lineage>
        <taxon>Bacteria</taxon>
        <taxon>Pseudomonadati</taxon>
        <taxon>Pseudomonadota</taxon>
        <taxon>Gammaproteobacteria</taxon>
        <taxon>Pseudomonadales</taxon>
        <taxon>Pseudomonadaceae</taxon>
        <taxon>Stutzerimonas</taxon>
    </lineage>
</organism>
<dbReference type="GO" id="GO:0006313">
    <property type="term" value="P:DNA transposition"/>
    <property type="evidence" value="ECO:0007669"/>
    <property type="project" value="InterPro"/>
</dbReference>
<evidence type="ECO:0000256" key="1">
    <source>
        <dbReference type="ARBA" id="ARBA00009964"/>
    </source>
</evidence>
<accession>A0A0M2RNA1</accession>
<dbReference type="Gene3D" id="1.10.10.60">
    <property type="entry name" value="Homeodomain-like"/>
    <property type="match status" value="1"/>
</dbReference>
<reference evidence="2 3" key="1">
    <citation type="submission" date="2016-05" db="EMBL/GenBank/DDBJ databases">
        <title>Genome sequence of Pseudomonas stutzeri 273 and identification of the exopolysaccharide biosynthesis locus.</title>
        <authorList>
            <person name="Wu S."/>
            <person name="Sun C."/>
        </authorList>
    </citation>
    <scope>NUCLEOTIDE SEQUENCE [LARGE SCALE GENOMIC DNA]</scope>
    <source>
        <strain evidence="2 3">273</strain>
    </source>
</reference>
<sequence>MSRQRRTFTPEFKREAASLVLDQGYSCPEAAKSLDVGETALRRWVNQLQLERGGITPTAKALTPEQQTIQELQARINRLELEKKILKEATALLMAEEHGRRR</sequence>
<gene>
    <name evidence="2" type="ORF">PS273GM_12725</name>
</gene>
<dbReference type="PANTHER" id="PTHR33215">
    <property type="entry name" value="PROTEIN DISTAL ANTENNA"/>
    <property type="match status" value="1"/>
</dbReference>
<dbReference type="AlphaFoldDB" id="A0A0M2RNA1"/>
<dbReference type="PANTHER" id="PTHR33215:SF12">
    <property type="entry name" value="TRANSPOSASE INSN FOR INSERTION SEQUENCE ELEMENT IS911A-RELATED"/>
    <property type="match status" value="1"/>
</dbReference>
<evidence type="ECO:0000313" key="3">
    <source>
        <dbReference type="Proteomes" id="UP000077787"/>
    </source>
</evidence>
<comment type="similarity">
    <text evidence="1">Belongs to the transposase 8 family.</text>
</comment>